<dbReference type="Pfam" id="PF02504">
    <property type="entry name" value="FA_synthesis"/>
    <property type="match status" value="1"/>
</dbReference>
<evidence type="ECO:0000256" key="5">
    <source>
        <dbReference type="ARBA" id="ARBA00023098"/>
    </source>
</evidence>
<accession>A0A829GHW7</accession>
<organism evidence="12 13">
    <name type="scientific">Lacticaseibacillus paracasei subsp. paracasei Lpp123</name>
    <dbReference type="NCBI Taxonomy" id="1256201"/>
    <lineage>
        <taxon>Bacteria</taxon>
        <taxon>Bacillati</taxon>
        <taxon>Bacillota</taxon>
        <taxon>Bacilli</taxon>
        <taxon>Lactobacillales</taxon>
        <taxon>Lactobacillaceae</taxon>
        <taxon>Lacticaseibacillus</taxon>
    </lineage>
</organism>
<dbReference type="HAMAP" id="MF_00019">
    <property type="entry name" value="PlsX"/>
    <property type="match status" value="1"/>
</dbReference>
<dbReference type="GO" id="GO:0005737">
    <property type="term" value="C:cytoplasm"/>
    <property type="evidence" value="ECO:0007669"/>
    <property type="project" value="UniProtKB-SubCell"/>
</dbReference>
<keyword evidence="12" id="KW-0012">Acyltransferase</keyword>
<comment type="function">
    <text evidence="10">Catalyzes the reversible formation of acyl-phosphate (acyl-PO(4)) from acyl-[acyl-carrier-protein] (acyl-ACP). This enzyme utilizes acyl-ACP as fatty acyl donor, but not acyl-CoA.</text>
</comment>
<dbReference type="PANTHER" id="PTHR30100">
    <property type="entry name" value="FATTY ACID/PHOSPHOLIPID SYNTHESIS PROTEIN PLSX"/>
    <property type="match status" value="1"/>
</dbReference>
<comment type="subcellular location">
    <subcellularLocation>
        <location evidence="10">Cytoplasm</location>
    </subcellularLocation>
    <text evidence="10">Associated with the membrane possibly through PlsY.</text>
</comment>
<comment type="pathway">
    <text evidence="10">Lipid metabolism; phospholipid metabolism.</text>
</comment>
<evidence type="ECO:0000256" key="4">
    <source>
        <dbReference type="ARBA" id="ARBA00022679"/>
    </source>
</evidence>
<comment type="caution">
    <text evidence="12">The sequence shown here is derived from an EMBL/GenBank/DDBJ whole genome shotgun (WGS) entry which is preliminary data.</text>
</comment>
<keyword evidence="11" id="KW-1133">Transmembrane helix</keyword>
<keyword evidence="2 10" id="KW-0963">Cytoplasm</keyword>
<dbReference type="AlphaFoldDB" id="A0A829GHW7"/>
<dbReference type="Gene3D" id="3.40.718.10">
    <property type="entry name" value="Isopropylmalate Dehydrogenase"/>
    <property type="match status" value="1"/>
</dbReference>
<dbReference type="InterPro" id="IPR012281">
    <property type="entry name" value="Phospholipid_synth_PlsX-like"/>
</dbReference>
<dbReference type="UniPathway" id="UPA00085"/>
<comment type="similarity">
    <text evidence="10">Belongs to the PlsX family.</text>
</comment>
<dbReference type="GO" id="GO:0006633">
    <property type="term" value="P:fatty acid biosynthetic process"/>
    <property type="evidence" value="ECO:0007669"/>
    <property type="project" value="UniProtKB-UniRule"/>
</dbReference>
<dbReference type="SUPFAM" id="SSF53659">
    <property type="entry name" value="Isocitrate/Isopropylmalate dehydrogenase-like"/>
    <property type="match status" value="1"/>
</dbReference>
<protein>
    <recommendedName>
        <fullName evidence="8 10">Phosphate acyltransferase</fullName>
        <ecNumber evidence="8 10">2.3.1.274</ecNumber>
    </recommendedName>
    <alternativeName>
        <fullName evidence="10">Acyl-ACP phosphotransacylase</fullName>
    </alternativeName>
    <alternativeName>
        <fullName evidence="10">Acyl-[acyl-carrier-protein]--phosphate acyltransferase</fullName>
    </alternativeName>
    <alternativeName>
        <fullName evidence="10">Phosphate-acyl-ACP acyltransferase</fullName>
    </alternativeName>
</protein>
<keyword evidence="11" id="KW-0472">Membrane</keyword>
<keyword evidence="4 10" id="KW-0808">Transferase</keyword>
<evidence type="ECO:0000256" key="8">
    <source>
        <dbReference type="ARBA" id="ARBA00024069"/>
    </source>
</evidence>
<evidence type="ECO:0000256" key="6">
    <source>
        <dbReference type="ARBA" id="ARBA00023209"/>
    </source>
</evidence>
<evidence type="ECO:0000256" key="11">
    <source>
        <dbReference type="SAM" id="Phobius"/>
    </source>
</evidence>
<comment type="catalytic activity">
    <reaction evidence="1 10">
        <text>a fatty acyl-[ACP] + phosphate = an acyl phosphate + holo-[ACP]</text>
        <dbReference type="Rhea" id="RHEA:42292"/>
        <dbReference type="Rhea" id="RHEA-COMP:9685"/>
        <dbReference type="Rhea" id="RHEA-COMP:14125"/>
        <dbReference type="ChEBI" id="CHEBI:43474"/>
        <dbReference type="ChEBI" id="CHEBI:59918"/>
        <dbReference type="ChEBI" id="CHEBI:64479"/>
        <dbReference type="ChEBI" id="CHEBI:138651"/>
        <dbReference type="EC" id="2.3.1.274"/>
    </reaction>
</comment>
<dbReference type="GO" id="GO:0008654">
    <property type="term" value="P:phospholipid biosynthetic process"/>
    <property type="evidence" value="ECO:0007669"/>
    <property type="project" value="UniProtKB-KW"/>
</dbReference>
<evidence type="ECO:0000256" key="9">
    <source>
        <dbReference type="ARBA" id="ARBA00046608"/>
    </source>
</evidence>
<dbReference type="PANTHER" id="PTHR30100:SF1">
    <property type="entry name" value="PHOSPHATE ACYLTRANSFERASE"/>
    <property type="match status" value="1"/>
</dbReference>
<reference evidence="12 13" key="1">
    <citation type="journal article" date="2013" name="PLoS ONE">
        <title>Lactobacillus paracasei comparative genomics: towards species pan-genome definition and exploitation of diversity.</title>
        <authorList>
            <person name="Smokvina T."/>
            <person name="Wels M."/>
            <person name="Polka J."/>
            <person name="Chervaux C."/>
            <person name="Brisse S."/>
            <person name="Boekhorst J."/>
            <person name="van Hylckama Vlieg J.E."/>
            <person name="Siezen R.J."/>
        </authorList>
    </citation>
    <scope>NUCLEOTIDE SEQUENCE [LARGE SCALE GENOMIC DNA]</scope>
    <source>
        <strain evidence="12 13">Lpp123</strain>
    </source>
</reference>
<name>A0A829GHW7_LACPA</name>
<dbReference type="GO" id="GO:0043811">
    <property type="term" value="F:phosphate:acyl-[acyl carrier protein] acyltransferase activity"/>
    <property type="evidence" value="ECO:0007669"/>
    <property type="project" value="UniProtKB-UniRule"/>
</dbReference>
<keyword evidence="3 10" id="KW-0444">Lipid biosynthesis</keyword>
<comment type="subunit">
    <text evidence="9 10">Homodimer. Probably interacts with PlsY.</text>
</comment>
<evidence type="ECO:0000256" key="1">
    <source>
        <dbReference type="ARBA" id="ARBA00001232"/>
    </source>
</evidence>
<gene>
    <name evidence="10" type="primary">plsX</name>
    <name evidence="12" type="ORF">Lpp123_05398</name>
</gene>
<evidence type="ECO:0000313" key="13">
    <source>
        <dbReference type="Proteomes" id="UP000014316"/>
    </source>
</evidence>
<keyword evidence="7 10" id="KW-1208">Phospholipid metabolism</keyword>
<dbReference type="NCBIfam" id="TIGR00182">
    <property type="entry name" value="plsX"/>
    <property type="match status" value="1"/>
</dbReference>
<keyword evidence="11" id="KW-0812">Transmembrane</keyword>
<dbReference type="EC" id="2.3.1.274" evidence="8 10"/>
<feature type="transmembrane region" description="Helical" evidence="11">
    <location>
        <begin position="15"/>
        <end position="33"/>
    </location>
</feature>
<evidence type="ECO:0000256" key="10">
    <source>
        <dbReference type="HAMAP-Rule" id="MF_00019"/>
    </source>
</evidence>
<proteinExistence type="inferred from homology"/>
<evidence type="ECO:0000256" key="2">
    <source>
        <dbReference type="ARBA" id="ARBA00022490"/>
    </source>
</evidence>
<dbReference type="InterPro" id="IPR003664">
    <property type="entry name" value="FA_synthesis"/>
</dbReference>
<evidence type="ECO:0000256" key="3">
    <source>
        <dbReference type="ARBA" id="ARBA00022516"/>
    </source>
</evidence>
<evidence type="ECO:0000313" key="12">
    <source>
        <dbReference type="EMBL" id="EPC56163.1"/>
    </source>
</evidence>
<sequence>MVLAAQAVKQGEADAMVSLGSTGALLAAGLFIIGRIRAIERPGLLPTLPTVDGKGFVMLDVGANAENRPYHLLQYAIMGSYYAKDVRNVENPRVGLLNNGTEANKGDKRHQEAHDLLAAAPGINFVGNVESSDILNGPADVVVTDGFTGNATLKAIEGTVRTVMHMLKGAIYEGGLSGKLGGLFLKGNLKSMASTFDISSYGGAVLLGLKAPLIKAHGVRADAETVYYTLLQTAKMVQNGTVTKVADYFDAHPEVAEAKTAEKA</sequence>
<evidence type="ECO:0000256" key="7">
    <source>
        <dbReference type="ARBA" id="ARBA00023264"/>
    </source>
</evidence>
<keyword evidence="6 10" id="KW-0594">Phospholipid biosynthesis</keyword>
<dbReference type="Proteomes" id="UP000014316">
    <property type="component" value="Unassembled WGS sequence"/>
</dbReference>
<dbReference type="EMBL" id="ANJW01000311">
    <property type="protein sequence ID" value="EPC56163.1"/>
    <property type="molecule type" value="Genomic_DNA"/>
</dbReference>
<keyword evidence="5 10" id="KW-0443">Lipid metabolism</keyword>